<protein>
    <submittedName>
        <fullName evidence="2">Uncharacterized protein</fullName>
    </submittedName>
</protein>
<evidence type="ECO:0000313" key="2">
    <source>
        <dbReference type="EMBL" id="AGO60720.1"/>
    </source>
</evidence>
<feature type="transmembrane region" description="Helical" evidence="1">
    <location>
        <begin position="80"/>
        <end position="100"/>
    </location>
</feature>
<keyword evidence="3" id="KW-1185">Reference proteome</keyword>
<dbReference type="HOGENOM" id="CLU_2165153_0_0_2"/>
<dbReference type="Proteomes" id="UP000014660">
    <property type="component" value="Chromosome"/>
</dbReference>
<dbReference type="EMBL" id="CP004145">
    <property type="protein sequence ID" value="AGO60720.1"/>
    <property type="molecule type" value="Genomic_DNA"/>
</dbReference>
<dbReference type="KEGG" id="fac:FACI_IFERC01G0740"/>
<reference evidence="2 3" key="1">
    <citation type="journal article" date="2007" name="Proc. Natl. Acad. Sci. U.S.A.">
        <title>Genome dynamics in a natural archaeal population.</title>
        <authorList>
            <person name="Allen E.E."/>
            <person name="Tyson G.W."/>
            <person name="Whitaker R.J."/>
            <person name="Detter J.C."/>
            <person name="Richardson P.M."/>
            <person name="Banfield J.F."/>
        </authorList>
    </citation>
    <scope>NUCLEOTIDE SEQUENCE [LARGE SCALE GENOMIC DNA]</scope>
    <source>
        <strain evidence="3">fer1</strain>
    </source>
</reference>
<evidence type="ECO:0000256" key="1">
    <source>
        <dbReference type="SAM" id="Phobius"/>
    </source>
</evidence>
<keyword evidence="1" id="KW-0472">Membrane</keyword>
<feature type="transmembrane region" description="Helical" evidence="1">
    <location>
        <begin position="39"/>
        <end position="60"/>
    </location>
</feature>
<keyword evidence="1" id="KW-1133">Transmembrane helix</keyword>
<sequence>MFGVILLWIELMIIFSIVSIMFTFFLHKRRYDWSKSEQYFTLFMMLANGIIAITLIVIGYPYSNRVYAYNSIQTHESTWVVIYGFIILIIGLIVSIIFKVKESKKGKLNR</sequence>
<gene>
    <name evidence="2" type="ORF">FACI_IFERC00001G0740</name>
</gene>
<evidence type="ECO:0000313" key="3">
    <source>
        <dbReference type="Proteomes" id="UP000014660"/>
    </source>
</evidence>
<accession>S0ARK8</accession>
<dbReference type="AlphaFoldDB" id="S0ARK8"/>
<keyword evidence="1" id="KW-0812">Transmembrane</keyword>
<name>S0ARK8_FERAC</name>
<feature type="transmembrane region" description="Helical" evidence="1">
    <location>
        <begin position="6"/>
        <end position="27"/>
    </location>
</feature>
<proteinExistence type="predicted"/>
<organism evidence="2 3">
    <name type="scientific">Ferroplasma acidarmanus Fer1</name>
    <dbReference type="NCBI Taxonomy" id="333146"/>
    <lineage>
        <taxon>Archaea</taxon>
        <taxon>Methanobacteriati</taxon>
        <taxon>Thermoplasmatota</taxon>
        <taxon>Thermoplasmata</taxon>
        <taxon>Thermoplasmatales</taxon>
        <taxon>Ferroplasmaceae</taxon>
        <taxon>Ferroplasma</taxon>
    </lineage>
</organism>